<evidence type="ECO:0000256" key="2">
    <source>
        <dbReference type="ARBA" id="ARBA00022801"/>
    </source>
</evidence>
<accession>A0A8S5PAR4</accession>
<dbReference type="Gene3D" id="3.40.50.300">
    <property type="entry name" value="P-loop containing nucleotide triphosphate hydrolases"/>
    <property type="match status" value="1"/>
</dbReference>
<evidence type="ECO:0000313" key="6">
    <source>
        <dbReference type="EMBL" id="DAE03308.1"/>
    </source>
</evidence>
<dbReference type="InterPro" id="IPR027417">
    <property type="entry name" value="P-loop_NTPase"/>
</dbReference>
<dbReference type="InterPro" id="IPR051620">
    <property type="entry name" value="ORF904-like_C"/>
</dbReference>
<keyword evidence="3 6" id="KW-0347">Helicase</keyword>
<protein>
    <submittedName>
        <fullName evidence="6">DsDNA helicase</fullName>
    </submittedName>
</protein>
<dbReference type="InterPro" id="IPR045455">
    <property type="entry name" value="NrS-1_pol-like_helicase"/>
</dbReference>
<evidence type="ECO:0000256" key="4">
    <source>
        <dbReference type="ARBA" id="ARBA00022840"/>
    </source>
</evidence>
<dbReference type="SUPFAM" id="SSF52540">
    <property type="entry name" value="P-loop containing nucleoside triphosphate hydrolases"/>
    <property type="match status" value="1"/>
</dbReference>
<dbReference type="EMBL" id="BK015364">
    <property type="protein sequence ID" value="DAE03308.1"/>
    <property type="molecule type" value="Genomic_DNA"/>
</dbReference>
<organism evidence="6">
    <name type="scientific">Podoviridae sp. ct9R41</name>
    <dbReference type="NCBI Taxonomy" id="2825227"/>
    <lineage>
        <taxon>Viruses</taxon>
        <taxon>Duplodnaviria</taxon>
        <taxon>Heunggongvirae</taxon>
        <taxon>Uroviricota</taxon>
        <taxon>Caudoviricetes</taxon>
    </lineage>
</organism>
<dbReference type="InterPro" id="IPR014818">
    <property type="entry name" value="Phage/plasmid_primase_P4_C"/>
</dbReference>
<dbReference type="GO" id="GO:0016787">
    <property type="term" value="F:hydrolase activity"/>
    <property type="evidence" value="ECO:0007669"/>
    <property type="project" value="UniProtKB-KW"/>
</dbReference>
<dbReference type="PANTHER" id="PTHR35372">
    <property type="entry name" value="ATP BINDING PROTEIN-RELATED"/>
    <property type="match status" value="1"/>
</dbReference>
<dbReference type="GO" id="GO:0005524">
    <property type="term" value="F:ATP binding"/>
    <property type="evidence" value="ECO:0007669"/>
    <property type="project" value="UniProtKB-KW"/>
</dbReference>
<keyword evidence="4" id="KW-0067">ATP-binding</keyword>
<keyword evidence="2" id="KW-0378">Hydrolase</keyword>
<dbReference type="SMART" id="SM00885">
    <property type="entry name" value="D5_N"/>
    <property type="match status" value="1"/>
</dbReference>
<keyword evidence="1" id="KW-0547">Nucleotide-binding</keyword>
<dbReference type="Pfam" id="PF08706">
    <property type="entry name" value="D5_N"/>
    <property type="match status" value="1"/>
</dbReference>
<dbReference type="InterPro" id="IPR014015">
    <property type="entry name" value="Helicase_SF3_DNA-vir"/>
</dbReference>
<dbReference type="InterPro" id="IPR004968">
    <property type="entry name" value="DNA_primase/NTPase_C"/>
</dbReference>
<sequence length="591" mass="67489">MARLINAPHLADQVHEPYSDIFILAGRKAWQAWDNGKGEEWLLLCSLIHGLDRNIKPVILAEKQLENISSIRIVKEDQRSVKLVQYGELAQAEITAICQNLAKNSDAIEVKLLDAAAQTKEDLSGYIQRLRNDKDTADLAEKLVPPEKVKDSDWADKKARALSKYLGFDFGYIPLTKETLTYNGISWDRYDEGNLISGAVRFFEENNLRYNANSIELTVKTLKIQSTILGSPKQGLLAFKNGVLDRKTLEFSEHSKENWLLSHIPHDYINKRQPTPNFDKWLDWVSDGNQSKQNAILAAFYMILTNRYNWQMYLEVTRHGGSGKSVFAKLAKMLVGEQNISAASLEDFEDPKEMDGFEDKLLLICSEQQAYGGKGSGLKRVTGGDDVRIDKKYISRFTTVIPAVILVVNNEPTKFTDRTGAIERRRVIFSFDKIIPEKDRDPDLMDKIASEISAIIYKIIHSFKHPLDAKQLLEQQQKSDEALKIKINSDHITLFCSHLYTTEEENGLGIGNAKMRSRFRTHLYPAYLEFVDAINHEYPISYNNFTSAIKQGLIQNRNPIDFKSKKSTGGVFKTNVHFKNFDEFFNEYLQK</sequence>
<dbReference type="InterPro" id="IPR036390">
    <property type="entry name" value="WH_DNA-bd_sf"/>
</dbReference>
<dbReference type="Pfam" id="PF03288">
    <property type="entry name" value="Pox_D5"/>
    <property type="match status" value="1"/>
</dbReference>
<dbReference type="SUPFAM" id="SSF46785">
    <property type="entry name" value="Winged helix' DNA-binding domain"/>
    <property type="match status" value="1"/>
</dbReference>
<dbReference type="PANTHER" id="PTHR35372:SF2">
    <property type="entry name" value="SF3 HELICASE DOMAIN-CONTAINING PROTEIN"/>
    <property type="match status" value="1"/>
</dbReference>
<dbReference type="NCBIfam" id="TIGR01613">
    <property type="entry name" value="primase_Cterm"/>
    <property type="match status" value="1"/>
</dbReference>
<evidence type="ECO:0000259" key="5">
    <source>
        <dbReference type="PROSITE" id="PS51206"/>
    </source>
</evidence>
<evidence type="ECO:0000256" key="3">
    <source>
        <dbReference type="ARBA" id="ARBA00022806"/>
    </source>
</evidence>
<dbReference type="Pfam" id="PF19263">
    <property type="entry name" value="DUF5906"/>
    <property type="match status" value="1"/>
</dbReference>
<name>A0A8S5PAR4_9CAUD</name>
<proteinExistence type="predicted"/>
<dbReference type="Gene3D" id="1.10.10.10">
    <property type="entry name" value="Winged helix-like DNA-binding domain superfamily/Winged helix DNA-binding domain"/>
    <property type="match status" value="1"/>
</dbReference>
<dbReference type="PROSITE" id="PS51206">
    <property type="entry name" value="SF3_HELICASE_1"/>
    <property type="match status" value="1"/>
</dbReference>
<reference evidence="6" key="1">
    <citation type="journal article" date="2021" name="Proc. Natl. Acad. Sci. U.S.A.">
        <title>A Catalog of Tens of Thousands of Viruses from Human Metagenomes Reveals Hidden Associations with Chronic Diseases.</title>
        <authorList>
            <person name="Tisza M.J."/>
            <person name="Buck C.B."/>
        </authorList>
    </citation>
    <scope>NUCLEOTIDE SEQUENCE</scope>
    <source>
        <strain evidence="6">Ct9R41</strain>
    </source>
</reference>
<feature type="domain" description="SF3 helicase" evidence="5">
    <location>
        <begin position="291"/>
        <end position="444"/>
    </location>
</feature>
<evidence type="ECO:0000256" key="1">
    <source>
        <dbReference type="ARBA" id="ARBA00022741"/>
    </source>
</evidence>
<dbReference type="InterPro" id="IPR036388">
    <property type="entry name" value="WH-like_DNA-bd_sf"/>
</dbReference>
<dbReference type="GO" id="GO:0004386">
    <property type="term" value="F:helicase activity"/>
    <property type="evidence" value="ECO:0007669"/>
    <property type="project" value="UniProtKB-KW"/>
</dbReference>
<dbReference type="InterPro" id="IPR006500">
    <property type="entry name" value="Helicase_put_C_phage/plasmid"/>
</dbReference>